<name>A0A8H3BEM6_9AGAM</name>
<accession>A0A8H3BEM6</accession>
<proteinExistence type="predicted"/>
<feature type="compositionally biased region" description="Basic and acidic residues" evidence="1">
    <location>
        <begin position="48"/>
        <end position="59"/>
    </location>
</feature>
<sequence length="323" mass="35776">FHHSSENEDLETGKCSGYSKWAFEFTSCDIKKYPPPWWCPPGDNSEGDSTRNDDSIQHDDELELGNVSKRRRVDVGINPESCNDVPILDPVEQQEESSAFDAKAIPNRPRVNSLLIDPILRDNAIALGGLYANQEIRQAVPADGDTRYPSGLSHMNAPPICLPNIGNLPAPVTTDKMEVDCSVEPPEIHPEQLGLSLEPIVGTDGCLSRAPKLRASLLLGWHCLTCGRLNPRREWSKHQSCPLCKATSTLILPEWHRRAHTEAAGPIGTLFRLDDGGHQPKTGLHQMAARDEETGLTFVEYWLAEAPMPIIAELNRDASVDRR</sequence>
<comment type="caution">
    <text evidence="2">The sequence shown here is derived from an EMBL/GenBank/DDBJ whole genome shotgun (WGS) entry which is preliminary data.</text>
</comment>
<gene>
    <name evidence="2" type="ORF">RDB_LOCUS54058</name>
</gene>
<organism evidence="2 3">
    <name type="scientific">Rhizoctonia solani</name>
    <dbReference type="NCBI Taxonomy" id="456999"/>
    <lineage>
        <taxon>Eukaryota</taxon>
        <taxon>Fungi</taxon>
        <taxon>Dikarya</taxon>
        <taxon>Basidiomycota</taxon>
        <taxon>Agaricomycotina</taxon>
        <taxon>Agaricomycetes</taxon>
        <taxon>Cantharellales</taxon>
        <taxon>Ceratobasidiaceae</taxon>
        <taxon>Rhizoctonia</taxon>
    </lineage>
</organism>
<feature type="non-terminal residue" evidence="2">
    <location>
        <position position="1"/>
    </location>
</feature>
<reference evidence="2" key="1">
    <citation type="submission" date="2021-01" db="EMBL/GenBank/DDBJ databases">
        <authorList>
            <person name="Kaushik A."/>
        </authorList>
    </citation>
    <scope>NUCLEOTIDE SEQUENCE</scope>
    <source>
        <strain evidence="2">AG6-10EEA</strain>
    </source>
</reference>
<feature type="region of interest" description="Disordered" evidence="1">
    <location>
        <begin position="37"/>
        <end position="67"/>
    </location>
</feature>
<dbReference type="AlphaFoldDB" id="A0A8H3BEM6"/>
<evidence type="ECO:0000313" key="2">
    <source>
        <dbReference type="EMBL" id="CAE6455231.1"/>
    </source>
</evidence>
<protein>
    <submittedName>
        <fullName evidence="2">Uncharacterized protein</fullName>
    </submittedName>
</protein>
<evidence type="ECO:0000313" key="3">
    <source>
        <dbReference type="Proteomes" id="UP000663853"/>
    </source>
</evidence>
<dbReference type="EMBL" id="CAJMXA010001225">
    <property type="protein sequence ID" value="CAE6455231.1"/>
    <property type="molecule type" value="Genomic_DNA"/>
</dbReference>
<evidence type="ECO:0000256" key="1">
    <source>
        <dbReference type="SAM" id="MobiDB-lite"/>
    </source>
</evidence>
<feature type="non-terminal residue" evidence="2">
    <location>
        <position position="323"/>
    </location>
</feature>
<dbReference type="Proteomes" id="UP000663853">
    <property type="component" value="Unassembled WGS sequence"/>
</dbReference>